<gene>
    <name evidence="1" type="ORF">S01H4_31469</name>
</gene>
<accession>X1BHA0</accession>
<dbReference type="EMBL" id="BART01016350">
    <property type="protein sequence ID" value="GAG80562.1"/>
    <property type="molecule type" value="Genomic_DNA"/>
</dbReference>
<protein>
    <submittedName>
        <fullName evidence="1">Uncharacterized protein</fullName>
    </submittedName>
</protein>
<organism evidence="1">
    <name type="scientific">marine sediment metagenome</name>
    <dbReference type="NCBI Taxonomy" id="412755"/>
    <lineage>
        <taxon>unclassified sequences</taxon>
        <taxon>metagenomes</taxon>
        <taxon>ecological metagenomes</taxon>
    </lineage>
</organism>
<name>X1BHA0_9ZZZZ</name>
<reference evidence="1" key="1">
    <citation type="journal article" date="2014" name="Front. Microbiol.">
        <title>High frequency of phylogenetically diverse reductive dehalogenase-homologous genes in deep subseafloor sedimentary metagenomes.</title>
        <authorList>
            <person name="Kawai M."/>
            <person name="Futagami T."/>
            <person name="Toyoda A."/>
            <person name="Takaki Y."/>
            <person name="Nishi S."/>
            <person name="Hori S."/>
            <person name="Arai W."/>
            <person name="Tsubouchi T."/>
            <person name="Morono Y."/>
            <person name="Uchiyama I."/>
            <person name="Ito T."/>
            <person name="Fujiyama A."/>
            <person name="Inagaki F."/>
            <person name="Takami H."/>
        </authorList>
    </citation>
    <scope>NUCLEOTIDE SEQUENCE</scope>
    <source>
        <strain evidence="1">Expedition CK06-06</strain>
    </source>
</reference>
<dbReference type="AlphaFoldDB" id="X1BHA0"/>
<comment type="caution">
    <text evidence="1">The sequence shown here is derived from an EMBL/GenBank/DDBJ whole genome shotgun (WGS) entry which is preliminary data.</text>
</comment>
<evidence type="ECO:0000313" key="1">
    <source>
        <dbReference type="EMBL" id="GAG80562.1"/>
    </source>
</evidence>
<proteinExistence type="predicted"/>
<sequence length="44" mass="5578">MTKIYYINFFNEKRVIEVKKEDANREINHYRKHYGYDSDHYYGE</sequence>